<evidence type="ECO:0000313" key="3">
    <source>
        <dbReference type="Proteomes" id="UP001473302"/>
    </source>
</evidence>
<evidence type="ECO:0000313" key="2">
    <source>
        <dbReference type="EMBL" id="GAA5808181.1"/>
    </source>
</evidence>
<dbReference type="Proteomes" id="UP001473302">
    <property type="component" value="Unassembled WGS sequence"/>
</dbReference>
<keyword evidence="1" id="KW-0472">Membrane</keyword>
<name>A0ABP9YMU8_9FUNG</name>
<protein>
    <submittedName>
        <fullName evidence="2">Uncharacterized protein</fullName>
    </submittedName>
</protein>
<dbReference type="EMBL" id="BAABUK010000003">
    <property type="protein sequence ID" value="GAA5808181.1"/>
    <property type="molecule type" value="Genomic_DNA"/>
</dbReference>
<feature type="transmembrane region" description="Helical" evidence="1">
    <location>
        <begin position="92"/>
        <end position="110"/>
    </location>
</feature>
<accession>A0ABP9YMU8</accession>
<dbReference type="NCBIfam" id="NF041646">
    <property type="entry name" value="VC0807_fam"/>
    <property type="match status" value="1"/>
</dbReference>
<keyword evidence="3" id="KW-1185">Reference proteome</keyword>
<keyword evidence="1" id="KW-1133">Transmembrane helix</keyword>
<gene>
    <name evidence="2" type="ORF">MFLAVUS_001566</name>
</gene>
<organism evidence="2 3">
    <name type="scientific">Mucor flavus</name>
    <dbReference type="NCBI Taxonomy" id="439312"/>
    <lineage>
        <taxon>Eukaryota</taxon>
        <taxon>Fungi</taxon>
        <taxon>Fungi incertae sedis</taxon>
        <taxon>Mucoromycota</taxon>
        <taxon>Mucoromycotina</taxon>
        <taxon>Mucoromycetes</taxon>
        <taxon>Mucorales</taxon>
        <taxon>Mucorineae</taxon>
        <taxon>Mucoraceae</taxon>
        <taxon>Mucor</taxon>
    </lineage>
</organism>
<keyword evidence="1" id="KW-0812">Transmembrane</keyword>
<comment type="caution">
    <text evidence="2">The sequence shown here is derived from an EMBL/GenBank/DDBJ whole genome shotgun (WGS) entry which is preliminary data.</text>
</comment>
<feature type="transmembrane region" description="Helical" evidence="1">
    <location>
        <begin position="243"/>
        <end position="264"/>
    </location>
</feature>
<feature type="transmembrane region" description="Helical" evidence="1">
    <location>
        <begin position="116"/>
        <end position="137"/>
    </location>
</feature>
<reference evidence="2 3" key="1">
    <citation type="submission" date="2024-04" db="EMBL/GenBank/DDBJ databases">
        <title>genome sequences of Mucor flavus KT1a and Helicostylum pulchrum KT1b strains isolated from the surface of a dry-aged beef.</title>
        <authorList>
            <person name="Toyotome T."/>
            <person name="Hosono M."/>
            <person name="Torimaru M."/>
            <person name="Fukuda K."/>
            <person name="Mikami N."/>
        </authorList>
    </citation>
    <scope>NUCLEOTIDE SEQUENCE [LARGE SCALE GENOMIC DNA]</scope>
    <source>
        <strain evidence="2 3">KT1a</strain>
    </source>
</reference>
<evidence type="ECO:0000256" key="1">
    <source>
        <dbReference type="SAM" id="Phobius"/>
    </source>
</evidence>
<proteinExistence type="predicted"/>
<feature type="transmembrane region" description="Helical" evidence="1">
    <location>
        <begin position="144"/>
        <end position="161"/>
    </location>
</feature>
<sequence>MTLHVTTNTARTLSEIERETSTCHSFTSSADRTTAVEDQYSIKLGFYPPSYKDLSSCKHSIDEEEPVENRSALEGIDTMSKRKRRWLVFRRVAYIVIMNAAIPIALYYVLKPHLPAVWALVLSTTPTIISVIVQAIFMKRIDSIGVGVIFGFILSVVLAVLNGDPRMLLMRESFITAGVGVACAITLLPIKYKSFVLKPVLYYLANDLIPLEPVYFLDRTKPPQARMDFYWVNSKFCRFHFRLLTAIDVVILEIEFGLKLFYILNFDIDTVVVLSNSTLSVIGIIVSLSTIGYILQIRKRLRKEEPQMLIECQATNTPPSTNGV</sequence>
<feature type="transmembrane region" description="Helical" evidence="1">
    <location>
        <begin position="173"/>
        <end position="190"/>
    </location>
</feature>
<feature type="transmembrane region" description="Helical" evidence="1">
    <location>
        <begin position="270"/>
        <end position="295"/>
    </location>
</feature>